<dbReference type="Pfam" id="PF06945">
    <property type="entry name" value="DUF1289"/>
    <property type="match status" value="1"/>
</dbReference>
<evidence type="ECO:0000256" key="1">
    <source>
        <dbReference type="SAM" id="MobiDB-lite"/>
    </source>
</evidence>
<protein>
    <submittedName>
        <fullName evidence="2">Uncharacterized protein</fullName>
    </submittedName>
</protein>
<accession>A0A1E7FTP5</accession>
<proteinExistence type="predicted"/>
<dbReference type="OrthoDB" id="49135at2759"/>
<reference evidence="2 3" key="1">
    <citation type="submission" date="2016-09" db="EMBL/GenBank/DDBJ databases">
        <title>Extensive genetic diversity and differential bi-allelic expression allows diatom success in the polar Southern Ocean.</title>
        <authorList>
            <consortium name="DOE Joint Genome Institute"/>
            <person name="Mock T."/>
            <person name="Otillar R.P."/>
            <person name="Strauss J."/>
            <person name="Dupont C."/>
            <person name="Frickenhaus S."/>
            <person name="Maumus F."/>
            <person name="Mcmullan M."/>
            <person name="Sanges R."/>
            <person name="Schmutz J."/>
            <person name="Toseland A."/>
            <person name="Valas R."/>
            <person name="Veluchamy A."/>
            <person name="Ward B.J."/>
            <person name="Allen A."/>
            <person name="Barry K."/>
            <person name="Falciatore A."/>
            <person name="Ferrante M."/>
            <person name="Fortunato A.E."/>
            <person name="Gloeckner G."/>
            <person name="Gruber A."/>
            <person name="Hipkin R."/>
            <person name="Janech M."/>
            <person name="Kroth P."/>
            <person name="Leese F."/>
            <person name="Lindquist E."/>
            <person name="Lyon B.R."/>
            <person name="Martin J."/>
            <person name="Mayer C."/>
            <person name="Parker M."/>
            <person name="Quesneville H."/>
            <person name="Raymond J."/>
            <person name="Uhlig C."/>
            <person name="Valentin K.U."/>
            <person name="Worden A.Z."/>
            <person name="Armbrust E.V."/>
            <person name="Bowler C."/>
            <person name="Green B."/>
            <person name="Moulton V."/>
            <person name="Van Oosterhout C."/>
            <person name="Grigoriev I."/>
        </authorList>
    </citation>
    <scope>NUCLEOTIDE SEQUENCE [LARGE SCALE GENOMIC DNA]</scope>
    <source>
        <strain evidence="2 3">CCMP1102</strain>
    </source>
</reference>
<dbReference type="Proteomes" id="UP000095751">
    <property type="component" value="Unassembled WGS sequence"/>
</dbReference>
<dbReference type="InParanoid" id="A0A1E7FTP5"/>
<organism evidence="2 3">
    <name type="scientific">Fragilariopsis cylindrus CCMP1102</name>
    <dbReference type="NCBI Taxonomy" id="635003"/>
    <lineage>
        <taxon>Eukaryota</taxon>
        <taxon>Sar</taxon>
        <taxon>Stramenopiles</taxon>
        <taxon>Ochrophyta</taxon>
        <taxon>Bacillariophyta</taxon>
        <taxon>Bacillariophyceae</taxon>
        <taxon>Bacillariophycidae</taxon>
        <taxon>Bacillariales</taxon>
        <taxon>Bacillariaceae</taxon>
        <taxon>Fragilariopsis</taxon>
    </lineage>
</organism>
<feature type="region of interest" description="Disordered" evidence="1">
    <location>
        <begin position="96"/>
        <end position="129"/>
    </location>
</feature>
<evidence type="ECO:0000313" key="3">
    <source>
        <dbReference type="Proteomes" id="UP000095751"/>
    </source>
</evidence>
<name>A0A1E7FTP5_9STRA</name>
<dbReference type="AlphaFoldDB" id="A0A1E7FTP5"/>
<dbReference type="KEGG" id="fcy:FRACYDRAFT_235146"/>
<dbReference type="EMBL" id="KV784354">
    <property type="protein sequence ID" value="OEU21519.1"/>
    <property type="molecule type" value="Genomic_DNA"/>
</dbReference>
<feature type="compositionally biased region" description="Low complexity" evidence="1">
    <location>
        <begin position="96"/>
        <end position="124"/>
    </location>
</feature>
<evidence type="ECO:0000313" key="2">
    <source>
        <dbReference type="EMBL" id="OEU21519.1"/>
    </source>
</evidence>
<keyword evidence="3" id="KW-1185">Reference proteome</keyword>
<dbReference type="InterPro" id="IPR010710">
    <property type="entry name" value="DUF1289"/>
</dbReference>
<sequence>MATPTSTSTNTNNQDKIKELRVCGTELNYIGNSSGKVYSRLSNGSFQVQVQVQVQAAQAQVQVQIATTVMIFLVHIFPSHITTSLSLLPPSFPSSSSTTLSTSTSSTRINQQQNEDNNNNNPNMNIPPPIKSTDKFPIPIPQPPTPATPCTRICRYNINCYDGNVCIGCFRDTHDISHWSCFSSKEKQFSLEDAADRLFHIETIVWFNQSESISRASATSIRLFDIQAIMDKFVLDVDYVPLNH</sequence>
<gene>
    <name evidence="2" type="ORF">FRACYDRAFT_235146</name>
</gene>